<dbReference type="Gene3D" id="3.40.50.300">
    <property type="entry name" value="P-loop containing nucleotide triphosphate hydrolases"/>
    <property type="match status" value="1"/>
</dbReference>
<dbReference type="SUPFAM" id="SSF52540">
    <property type="entry name" value="P-loop containing nucleoside triphosphate hydrolases"/>
    <property type="match status" value="1"/>
</dbReference>
<dbReference type="Proteomes" id="UP000282125">
    <property type="component" value="Unassembled WGS sequence"/>
</dbReference>
<dbReference type="OrthoDB" id="6058098at2"/>
<dbReference type="InterPro" id="IPR027417">
    <property type="entry name" value="P-loop_NTPase"/>
</dbReference>
<evidence type="ECO:0000313" key="1">
    <source>
        <dbReference type="EMBL" id="RRH70238.1"/>
    </source>
</evidence>
<accession>A0A3P3DCT2</accession>
<keyword evidence="2" id="KW-1185">Reference proteome</keyword>
<dbReference type="InterPro" id="IPR008868">
    <property type="entry name" value="TniB"/>
</dbReference>
<dbReference type="EMBL" id="RRAZ01000035">
    <property type="protein sequence ID" value="RRH70238.1"/>
    <property type="molecule type" value="Genomic_DNA"/>
</dbReference>
<evidence type="ECO:0008006" key="3">
    <source>
        <dbReference type="Google" id="ProtNLM"/>
    </source>
</evidence>
<dbReference type="AlphaFoldDB" id="A0A3P3DCT2"/>
<proteinExistence type="predicted"/>
<organism evidence="1 2">
    <name type="scientific">Falsigemmobacter faecalis</name>
    <dbReference type="NCBI Taxonomy" id="2488730"/>
    <lineage>
        <taxon>Bacteria</taxon>
        <taxon>Pseudomonadati</taxon>
        <taxon>Pseudomonadota</taxon>
        <taxon>Alphaproteobacteria</taxon>
        <taxon>Rhodobacterales</taxon>
        <taxon>Paracoccaceae</taxon>
        <taxon>Falsigemmobacter</taxon>
    </lineage>
</organism>
<dbReference type="RefSeq" id="WP_124966423.1">
    <property type="nucleotide sequence ID" value="NZ_RRAZ01000035.1"/>
</dbReference>
<sequence>MPILMSEALDVRIRHRIYSEILMALRDQLSRAANLNGAIIPLLGPTRVGKSDLLLDLVDEDTGFAPRASASLLRRQPIVLGAVPPKPNERELYRAMLLAMGFDCGKKERTSIVRDRVIAAISREGVAVLVLDECNHCVEPGANLSARSAADHFKTIVDATGITLVLAGLPNFQRIVDGNEQFRDRAMRSLIFEPYSWSLERDREGFVAAMNGIFALLREASVETDFADQDIARRLFAVCGGRVGLALRILKAVGAGKPVSKLTMQEIAAAAAACCQDRHMVSAAFSSPPPGDDVLSRSYVNVMQEAGLSVLPNNVHEYAAVRGLRA</sequence>
<dbReference type="Pfam" id="PF05621">
    <property type="entry name" value="TniB"/>
    <property type="match status" value="1"/>
</dbReference>
<comment type="caution">
    <text evidence="1">The sequence shown here is derived from an EMBL/GenBank/DDBJ whole genome shotgun (WGS) entry which is preliminary data.</text>
</comment>
<evidence type="ECO:0000313" key="2">
    <source>
        <dbReference type="Proteomes" id="UP000282125"/>
    </source>
</evidence>
<protein>
    <recommendedName>
        <fullName evidence="3">Transposase</fullName>
    </recommendedName>
</protein>
<gene>
    <name evidence="1" type="ORF">EG244_17250</name>
</gene>
<name>A0A3P3DCT2_9RHOB</name>
<reference evidence="1 2" key="1">
    <citation type="submission" date="2018-11" db="EMBL/GenBank/DDBJ databases">
        <title>Gemmobacter sp. nov., YIM 102744-1 draft genome.</title>
        <authorList>
            <person name="Li G."/>
            <person name="Jiang Y."/>
        </authorList>
    </citation>
    <scope>NUCLEOTIDE SEQUENCE [LARGE SCALE GENOMIC DNA]</scope>
    <source>
        <strain evidence="1 2">YIM 102744-1</strain>
    </source>
</reference>